<keyword evidence="7" id="KW-1185">Reference proteome</keyword>
<evidence type="ECO:0000313" key="7">
    <source>
        <dbReference type="Proteomes" id="UP000694853"/>
    </source>
</evidence>
<evidence type="ECO:0000256" key="3">
    <source>
        <dbReference type="ARBA" id="ARBA00022692"/>
    </source>
</evidence>
<feature type="transmembrane region" description="Helical" evidence="6">
    <location>
        <begin position="378"/>
        <end position="400"/>
    </location>
</feature>
<comment type="similarity">
    <text evidence="2 6">Belongs to the multi antimicrobial extrusion (MATE) (TC 2.A.66.1) family.</text>
</comment>
<feature type="transmembrane region" description="Helical" evidence="6">
    <location>
        <begin position="126"/>
        <end position="147"/>
    </location>
</feature>
<dbReference type="GO" id="GO:0015297">
    <property type="term" value="F:antiporter activity"/>
    <property type="evidence" value="ECO:0007669"/>
    <property type="project" value="InterPro"/>
</dbReference>
<evidence type="ECO:0000256" key="4">
    <source>
        <dbReference type="ARBA" id="ARBA00022989"/>
    </source>
</evidence>
<dbReference type="CDD" id="cd13132">
    <property type="entry name" value="MATE_eukaryotic"/>
    <property type="match status" value="1"/>
</dbReference>
<dbReference type="InterPro" id="IPR045069">
    <property type="entry name" value="MATE_euk"/>
</dbReference>
<feature type="transmembrane region" description="Helical" evidence="6">
    <location>
        <begin position="334"/>
        <end position="358"/>
    </location>
</feature>
<dbReference type="AlphaFoldDB" id="A0A8B8LEZ4"/>
<feature type="transmembrane region" description="Helical" evidence="6">
    <location>
        <begin position="437"/>
        <end position="459"/>
    </location>
</feature>
<evidence type="ECO:0000256" key="6">
    <source>
        <dbReference type="RuleBase" id="RU004914"/>
    </source>
</evidence>
<gene>
    <name evidence="8" type="primary">LOC113864406</name>
</gene>
<reference evidence="7" key="1">
    <citation type="journal article" date="2019" name="Toxins">
        <title>Detection of Abrin-Like and Prepropulchellin-Like Toxin Genes and Transcripts Using Whole Genome Sequencing and Full-Length Transcript Sequencing of Abrus precatorius.</title>
        <authorList>
            <person name="Hovde B.T."/>
            <person name="Daligault H.E."/>
            <person name="Hanschen E.R."/>
            <person name="Kunde Y.A."/>
            <person name="Johnson M.B."/>
            <person name="Starkenburg S.R."/>
            <person name="Johnson S.L."/>
        </authorList>
    </citation>
    <scope>NUCLEOTIDE SEQUENCE [LARGE SCALE GENOMIC DNA]</scope>
</reference>
<feature type="transmembrane region" description="Helical" evidence="6">
    <location>
        <begin position="217"/>
        <end position="240"/>
    </location>
</feature>
<proteinExistence type="inferred from homology"/>
<keyword evidence="5 6" id="KW-0472">Membrane</keyword>
<keyword evidence="4 6" id="KW-1133">Transmembrane helix</keyword>
<feature type="transmembrane region" description="Helical" evidence="6">
    <location>
        <begin position="159"/>
        <end position="180"/>
    </location>
</feature>
<dbReference type="GO" id="GO:0042910">
    <property type="term" value="F:xenobiotic transmembrane transporter activity"/>
    <property type="evidence" value="ECO:0007669"/>
    <property type="project" value="InterPro"/>
</dbReference>
<feature type="transmembrane region" description="Helical" evidence="6">
    <location>
        <begin position="407"/>
        <end position="431"/>
    </location>
</feature>
<sequence length="490" mass="53833">MGSLERDHEHANNLTQSLLPKDLPIQSQDEQPFRNKLWVETKKLWLIVGPSIFSRIAAFTMNVVTQAFAGHLGEVQLASISIANTVIVGFNFGLLLGMASALETLCGQAFGAKRYHMMGIYMQRSWIVLFMCCFLLLPFYVFATPLLKFLGQPDDVAEWSGVVAVWLIPLHFSFAFQFPLQRFLQCQLKTAVIAWVSLLGLVVNVVTSWLLMYVWDFGLYGAAIALDLSWWVLVFGMYAYTAYGGCPLTWTGFSMEAFSGLWEFLKLSAASGVMLWILVLMTGQLENATIAVDALSVCMTINGWEMMIPLAFFAGVGVRVANELGAGNGKAAKFATQVSVVQSTVIGLIFCALIMIFHDQFAYIFTTSTSVLEAVDDMALLLAVTILLNSVQPILSGVAVGSGWQAFVAYINIGCYYVIGLPLGILMGWVFKSGVTGIWGGMIFGGTAIQTLILIIVTARCNWEKEAEKAYSRVNKWSKSNSNGQVETSN</sequence>
<evidence type="ECO:0000256" key="2">
    <source>
        <dbReference type="ARBA" id="ARBA00010199"/>
    </source>
</evidence>
<dbReference type="GeneID" id="113864406"/>
<feature type="transmembrane region" description="Helical" evidence="6">
    <location>
        <begin position="44"/>
        <end position="69"/>
    </location>
</feature>
<feature type="transmembrane region" description="Helical" evidence="6">
    <location>
        <begin position="192"/>
        <end position="211"/>
    </location>
</feature>
<name>A0A8B8LEZ4_ABRPR</name>
<dbReference type="NCBIfam" id="TIGR00797">
    <property type="entry name" value="matE"/>
    <property type="match status" value="1"/>
</dbReference>
<reference evidence="8" key="2">
    <citation type="submission" date="2025-08" db="UniProtKB">
        <authorList>
            <consortium name="RefSeq"/>
        </authorList>
    </citation>
    <scope>IDENTIFICATION</scope>
    <source>
        <tissue evidence="8">Young leaves</tissue>
    </source>
</reference>
<feature type="transmembrane region" description="Helical" evidence="6">
    <location>
        <begin position="81"/>
        <end position="105"/>
    </location>
</feature>
<dbReference type="PANTHER" id="PTHR11206">
    <property type="entry name" value="MULTIDRUG RESISTANCE PROTEIN"/>
    <property type="match status" value="1"/>
</dbReference>
<dbReference type="InterPro" id="IPR002528">
    <property type="entry name" value="MATE_fam"/>
</dbReference>
<keyword evidence="3 6" id="KW-0812">Transmembrane</keyword>
<comment type="subcellular location">
    <subcellularLocation>
        <location evidence="1">Membrane</location>
        <topology evidence="1">Multi-pass membrane protein</topology>
    </subcellularLocation>
</comment>
<accession>A0A8B8LEZ4</accession>
<dbReference type="GO" id="GO:0016020">
    <property type="term" value="C:membrane"/>
    <property type="evidence" value="ECO:0007669"/>
    <property type="project" value="UniProtKB-SubCell"/>
</dbReference>
<feature type="transmembrane region" description="Helical" evidence="6">
    <location>
        <begin position="301"/>
        <end position="322"/>
    </location>
</feature>
<protein>
    <recommendedName>
        <fullName evidence="6">Protein DETOXIFICATION</fullName>
    </recommendedName>
    <alternativeName>
        <fullName evidence="6">Multidrug and toxic compound extrusion protein</fullName>
    </alternativeName>
</protein>
<feature type="transmembrane region" description="Helical" evidence="6">
    <location>
        <begin position="261"/>
        <end position="281"/>
    </location>
</feature>
<organism evidence="7 8">
    <name type="scientific">Abrus precatorius</name>
    <name type="common">Indian licorice</name>
    <name type="synonym">Glycine abrus</name>
    <dbReference type="NCBI Taxonomy" id="3816"/>
    <lineage>
        <taxon>Eukaryota</taxon>
        <taxon>Viridiplantae</taxon>
        <taxon>Streptophyta</taxon>
        <taxon>Embryophyta</taxon>
        <taxon>Tracheophyta</taxon>
        <taxon>Spermatophyta</taxon>
        <taxon>Magnoliopsida</taxon>
        <taxon>eudicotyledons</taxon>
        <taxon>Gunneridae</taxon>
        <taxon>Pentapetalae</taxon>
        <taxon>rosids</taxon>
        <taxon>fabids</taxon>
        <taxon>Fabales</taxon>
        <taxon>Fabaceae</taxon>
        <taxon>Papilionoideae</taxon>
        <taxon>50 kb inversion clade</taxon>
        <taxon>NPAAA clade</taxon>
        <taxon>indigoferoid/millettioid clade</taxon>
        <taxon>Abreae</taxon>
        <taxon>Abrus</taxon>
    </lineage>
</organism>
<dbReference type="Pfam" id="PF01554">
    <property type="entry name" value="MatE"/>
    <property type="match status" value="2"/>
</dbReference>
<dbReference type="Proteomes" id="UP000694853">
    <property type="component" value="Unplaced"/>
</dbReference>
<dbReference type="RefSeq" id="XP_027353868.1">
    <property type="nucleotide sequence ID" value="XM_027498067.1"/>
</dbReference>
<dbReference type="GO" id="GO:1990961">
    <property type="term" value="P:xenobiotic detoxification by transmembrane export across the plasma membrane"/>
    <property type="evidence" value="ECO:0007669"/>
    <property type="project" value="InterPro"/>
</dbReference>
<evidence type="ECO:0000256" key="1">
    <source>
        <dbReference type="ARBA" id="ARBA00004141"/>
    </source>
</evidence>
<evidence type="ECO:0000313" key="8">
    <source>
        <dbReference type="RefSeq" id="XP_027353868.1"/>
    </source>
</evidence>
<evidence type="ECO:0000256" key="5">
    <source>
        <dbReference type="ARBA" id="ARBA00023136"/>
    </source>
</evidence>